<protein>
    <submittedName>
        <fullName evidence="2">ABC transporter permease</fullName>
    </submittedName>
</protein>
<dbReference type="Proteomes" id="UP000623958">
    <property type="component" value="Unassembled WGS sequence"/>
</dbReference>
<dbReference type="InterPro" id="IPR019613">
    <property type="entry name" value="DUF4198"/>
</dbReference>
<dbReference type="Pfam" id="PF10670">
    <property type="entry name" value="DUF4198"/>
    <property type="match status" value="1"/>
</dbReference>
<dbReference type="AlphaFoldDB" id="A0A919FC12"/>
<proteinExistence type="predicted"/>
<organism evidence="2 3">
    <name type="scientific">Xanthomonas boreopolis</name>
    <dbReference type="NCBI Taxonomy" id="86183"/>
    <lineage>
        <taxon>Bacteria</taxon>
        <taxon>Pseudomonadati</taxon>
        <taxon>Pseudomonadota</taxon>
        <taxon>Gammaproteobacteria</taxon>
        <taxon>Lysobacterales</taxon>
        <taxon>Lysobacteraceae</taxon>
        <taxon>Xanthomonas</taxon>
    </lineage>
</organism>
<reference evidence="2" key="1">
    <citation type="journal article" date="2014" name="Int. J. Syst. Evol. Microbiol.">
        <title>Complete genome sequence of Corynebacterium casei LMG S-19264T (=DSM 44701T), isolated from a smear-ripened cheese.</title>
        <authorList>
            <consortium name="US DOE Joint Genome Institute (JGI-PGF)"/>
            <person name="Walter F."/>
            <person name="Albersmeier A."/>
            <person name="Kalinowski J."/>
            <person name="Ruckert C."/>
        </authorList>
    </citation>
    <scope>NUCLEOTIDE SEQUENCE</scope>
    <source>
        <strain evidence="2">JCM 13306</strain>
    </source>
</reference>
<dbReference type="EMBL" id="BNBA01000045">
    <property type="protein sequence ID" value="GHH60375.1"/>
    <property type="molecule type" value="Genomic_DNA"/>
</dbReference>
<reference evidence="2" key="2">
    <citation type="submission" date="2020-09" db="EMBL/GenBank/DDBJ databases">
        <authorList>
            <person name="Sun Q."/>
            <person name="Ohkuma M."/>
        </authorList>
    </citation>
    <scope>NUCLEOTIDE SEQUENCE</scope>
    <source>
        <strain evidence="2">JCM 13306</strain>
    </source>
</reference>
<name>A0A919FC12_9XANT</name>
<comment type="caution">
    <text evidence="2">The sequence shown here is derived from an EMBL/GenBank/DDBJ whole genome shotgun (WGS) entry which is preliminary data.</text>
</comment>
<evidence type="ECO:0000313" key="2">
    <source>
        <dbReference type="EMBL" id="GHH60375.1"/>
    </source>
</evidence>
<dbReference type="RefSeq" id="WP_434030038.1">
    <property type="nucleotide sequence ID" value="NZ_BNBA01000045.1"/>
</dbReference>
<evidence type="ECO:0000256" key="1">
    <source>
        <dbReference type="SAM" id="SignalP"/>
    </source>
</evidence>
<sequence>MKPLTLLAAAVLGATSIFAASAHTPYLVPSDFAPRAGQTVALDASFAETFFVPEAAFDDSRFAIVRPDGGSAAPDAVHAMKTRTVAEYTLPPGTGTYRLSTGPRLGARFRTWEVGGKRESSRDASAKIPAGAKVVSDFQSLTLAEAYVSVGAPDRTALAARGRGLEFVPVAHPNDLYVGERFEFVVQYDGKPLANQKVEVTEAVWTSDRKPQVDTLQTDAEGRARLDLKRAGTFVALSRHRAPAPAGAPVAEYSHSYTLAFRVLEP</sequence>
<keyword evidence="3" id="KW-1185">Reference proteome</keyword>
<accession>A0A919FC12</accession>
<feature type="signal peptide" evidence="1">
    <location>
        <begin position="1"/>
        <end position="19"/>
    </location>
</feature>
<gene>
    <name evidence="2" type="ORF">GCM10009090_35690</name>
</gene>
<feature type="chain" id="PRO_5037896511" evidence="1">
    <location>
        <begin position="20"/>
        <end position="266"/>
    </location>
</feature>
<evidence type="ECO:0000313" key="3">
    <source>
        <dbReference type="Proteomes" id="UP000623958"/>
    </source>
</evidence>
<keyword evidence="1" id="KW-0732">Signal</keyword>